<name>A0A0R0D405_9GAMM</name>
<keyword evidence="4 6" id="KW-1133">Transmembrane helix</keyword>
<feature type="transmembrane region" description="Helical" evidence="6">
    <location>
        <begin position="101"/>
        <end position="122"/>
    </location>
</feature>
<comment type="subcellular location">
    <subcellularLocation>
        <location evidence="1">Cell membrane</location>
        <topology evidence="1">Multi-pass membrane protein</topology>
    </subcellularLocation>
</comment>
<feature type="transmembrane region" description="Helical" evidence="6">
    <location>
        <begin position="280"/>
        <end position="303"/>
    </location>
</feature>
<feature type="transmembrane region" description="Helical" evidence="6">
    <location>
        <begin position="128"/>
        <end position="153"/>
    </location>
</feature>
<evidence type="ECO:0000256" key="3">
    <source>
        <dbReference type="ARBA" id="ARBA00022692"/>
    </source>
</evidence>
<organism evidence="8 9">
    <name type="scientific">Stenotrophomonas chelatiphaga</name>
    <dbReference type="NCBI Taxonomy" id="517011"/>
    <lineage>
        <taxon>Bacteria</taxon>
        <taxon>Pseudomonadati</taxon>
        <taxon>Pseudomonadota</taxon>
        <taxon>Gammaproteobacteria</taxon>
        <taxon>Lysobacterales</taxon>
        <taxon>Lysobacteraceae</taxon>
        <taxon>Stenotrophomonas</taxon>
    </lineage>
</organism>
<dbReference type="PATRIC" id="fig|517011.3.peg.1889"/>
<evidence type="ECO:0000256" key="2">
    <source>
        <dbReference type="ARBA" id="ARBA00022475"/>
    </source>
</evidence>
<dbReference type="Proteomes" id="UP000051386">
    <property type="component" value="Unassembled WGS sequence"/>
</dbReference>
<comment type="caution">
    <text evidence="8">The sequence shown here is derived from an EMBL/GenBank/DDBJ whole genome shotgun (WGS) entry which is preliminary data.</text>
</comment>
<accession>A0A0R0D405</accession>
<dbReference type="PANTHER" id="PTHR35007:SF2">
    <property type="entry name" value="PILUS ASSEMBLE PROTEIN"/>
    <property type="match status" value="1"/>
</dbReference>
<evidence type="ECO:0000256" key="6">
    <source>
        <dbReference type="SAM" id="Phobius"/>
    </source>
</evidence>
<evidence type="ECO:0000313" key="8">
    <source>
        <dbReference type="EMBL" id="KRG73426.1"/>
    </source>
</evidence>
<keyword evidence="5 6" id="KW-0472">Membrane</keyword>
<dbReference type="RefSeq" id="WP_057508645.1">
    <property type="nucleotide sequence ID" value="NZ_LDJK01000046.1"/>
</dbReference>
<keyword evidence="9" id="KW-1185">Reference proteome</keyword>
<keyword evidence="2" id="KW-1003">Cell membrane</keyword>
<dbReference type="GO" id="GO:0005886">
    <property type="term" value="C:plasma membrane"/>
    <property type="evidence" value="ECO:0007669"/>
    <property type="project" value="UniProtKB-SubCell"/>
</dbReference>
<dbReference type="Pfam" id="PF00482">
    <property type="entry name" value="T2SSF"/>
    <property type="match status" value="1"/>
</dbReference>
<gene>
    <name evidence="8" type="ORF">ABB28_10890</name>
</gene>
<evidence type="ECO:0000256" key="1">
    <source>
        <dbReference type="ARBA" id="ARBA00004651"/>
    </source>
</evidence>
<evidence type="ECO:0000313" key="9">
    <source>
        <dbReference type="Proteomes" id="UP000051386"/>
    </source>
</evidence>
<sequence length="309" mass="33608">MNPSTWWMLALVLLAAGIALLGVAYWVQGSRQQRSEATLQSALQPREPATPAAPPAARSRWAWLEAIGTQFSGSRIEDALLASEDRLLLDLGGWNTRSGTAIYLALRLLLAVSVLLLALALAPTEGVAGLLTSIGALAAGLLLPKVGLGVWAARRRKRVSNELPMLIDLLRLLQGVGFSMDQSLQTLGDKLRPALPVLGQEIHDANINYSLGRSRPQSLRRLSEAYDDEDLRSLMQLIVQVHAHGGAVQEPLKQFSVRLREQRRHTLKEKVGKLSVKMTVVMMVTLLPALMLVLSGPALMALASTLTRM</sequence>
<proteinExistence type="predicted"/>
<evidence type="ECO:0000256" key="4">
    <source>
        <dbReference type="ARBA" id="ARBA00022989"/>
    </source>
</evidence>
<dbReference type="PANTHER" id="PTHR35007">
    <property type="entry name" value="INTEGRAL MEMBRANE PROTEIN-RELATED"/>
    <property type="match status" value="1"/>
</dbReference>
<dbReference type="EMBL" id="LDJK01000046">
    <property type="protein sequence ID" value="KRG73426.1"/>
    <property type="molecule type" value="Genomic_DNA"/>
</dbReference>
<reference evidence="8 9" key="1">
    <citation type="submission" date="2015-05" db="EMBL/GenBank/DDBJ databases">
        <title>Genome sequencing and analysis of members of genus Stenotrophomonas.</title>
        <authorList>
            <person name="Patil P.P."/>
            <person name="Midha S."/>
            <person name="Patil P.B."/>
        </authorList>
    </citation>
    <scope>NUCLEOTIDE SEQUENCE [LARGE SCALE GENOMIC DNA]</scope>
    <source>
        <strain evidence="8 9">DSM 21508</strain>
    </source>
</reference>
<feature type="transmembrane region" description="Helical" evidence="6">
    <location>
        <begin position="6"/>
        <end position="27"/>
    </location>
</feature>
<protein>
    <submittedName>
        <fullName evidence="8">Transmembrane type II secretion protein</fullName>
    </submittedName>
</protein>
<evidence type="ECO:0000259" key="7">
    <source>
        <dbReference type="Pfam" id="PF00482"/>
    </source>
</evidence>
<feature type="domain" description="Type II secretion system protein GspF" evidence="7">
    <location>
        <begin position="167"/>
        <end position="294"/>
    </location>
</feature>
<dbReference type="AlphaFoldDB" id="A0A0R0D405"/>
<dbReference type="InterPro" id="IPR018076">
    <property type="entry name" value="T2SS_GspF_dom"/>
</dbReference>
<keyword evidence="3 6" id="KW-0812">Transmembrane</keyword>
<evidence type="ECO:0000256" key="5">
    <source>
        <dbReference type="ARBA" id="ARBA00023136"/>
    </source>
</evidence>